<organism evidence="2 3">
    <name type="scientific">Methylomarinovum caldicuralii</name>
    <dbReference type="NCBI Taxonomy" id="438856"/>
    <lineage>
        <taxon>Bacteria</taxon>
        <taxon>Pseudomonadati</taxon>
        <taxon>Pseudomonadota</taxon>
        <taxon>Gammaproteobacteria</taxon>
        <taxon>Methylococcales</taxon>
        <taxon>Methylothermaceae</taxon>
        <taxon>Methylomarinovum</taxon>
    </lineage>
</organism>
<dbReference type="PROSITE" id="PS51257">
    <property type="entry name" value="PROKAR_LIPOPROTEIN"/>
    <property type="match status" value="1"/>
</dbReference>
<evidence type="ECO:0000313" key="2">
    <source>
        <dbReference type="EMBL" id="BCX80781.1"/>
    </source>
</evidence>
<proteinExistence type="predicted"/>
<evidence type="ECO:0000313" key="3">
    <source>
        <dbReference type="Proteomes" id="UP001321825"/>
    </source>
</evidence>
<name>A0AAU9C5T2_9GAMM</name>
<dbReference type="KEGG" id="mcau:MIT9_P0357"/>
<dbReference type="AlphaFoldDB" id="A0AAU9C5T2"/>
<feature type="region of interest" description="Disordered" evidence="1">
    <location>
        <begin position="163"/>
        <end position="188"/>
    </location>
</feature>
<dbReference type="EMBL" id="AP024714">
    <property type="protein sequence ID" value="BCX80781.1"/>
    <property type="molecule type" value="Genomic_DNA"/>
</dbReference>
<dbReference type="Proteomes" id="UP001321825">
    <property type="component" value="Chromosome"/>
</dbReference>
<dbReference type="RefSeq" id="WP_317705731.1">
    <property type="nucleotide sequence ID" value="NZ_AP024714.1"/>
</dbReference>
<accession>A0AAU9C5T2</accession>
<evidence type="ECO:0000256" key="1">
    <source>
        <dbReference type="SAM" id="MobiDB-lite"/>
    </source>
</evidence>
<sequence length="188" mass="21507">MKPKNVWLLLVLVLLGCQLGDLDFYVRFGQSPGLQAEDRVLLAGRQAGKVVAVKRVEDGSWWVQVQIASGFRRQVTTGSLFRAQPDPGRPGRRCLYIVPAPEGKPLRDGAVVEGTEVPADFLSPLLQNMEQALKELQRLPESPQFRQLQRQLEELYRQMEETARELEKRLFPRRPSPQRRHTPEPMDL</sequence>
<protein>
    <submittedName>
        <fullName evidence="2">Uncharacterized protein</fullName>
    </submittedName>
</protein>
<reference evidence="3" key="1">
    <citation type="journal article" date="2024" name="Int. J. Syst. Evol. Microbiol.">
        <title>Methylomarinovum tepidoasis sp. nov., a moderately thermophilic methanotroph of the family Methylothermaceae isolated from a deep-sea hydrothermal field.</title>
        <authorList>
            <person name="Hirayama H."/>
            <person name="Takaki Y."/>
            <person name="Abe M."/>
            <person name="Miyazaki M."/>
            <person name="Uematsu K."/>
            <person name="Matsui Y."/>
            <person name="Takai K."/>
        </authorList>
    </citation>
    <scope>NUCLEOTIDE SEQUENCE [LARGE SCALE GENOMIC DNA]</scope>
    <source>
        <strain evidence="3">IT-9</strain>
    </source>
</reference>
<keyword evidence="3" id="KW-1185">Reference proteome</keyword>
<gene>
    <name evidence="2" type="ORF">MIT9_P0357</name>
</gene>